<keyword evidence="1" id="KW-0472">Membrane</keyword>
<comment type="caution">
    <text evidence="3">The sequence shown here is derived from an EMBL/GenBank/DDBJ whole genome shotgun (WGS) entry which is preliminary data.</text>
</comment>
<reference evidence="3 4" key="1">
    <citation type="submission" date="2014-04" db="EMBL/GenBank/DDBJ databases">
        <title>Aquimarina sp. 22II-S11-z7 Genome Sequencing.</title>
        <authorList>
            <person name="Lai Q."/>
        </authorList>
    </citation>
    <scope>NUCLEOTIDE SEQUENCE [LARGE SCALE GENOMIC DNA]</scope>
    <source>
        <strain evidence="3 4">22II-S11-z7</strain>
    </source>
</reference>
<accession>A0A023C050</accession>
<protein>
    <submittedName>
        <fullName evidence="3">Signal peptide protein</fullName>
    </submittedName>
</protein>
<dbReference type="EMBL" id="AQRA01000001">
    <property type="protein sequence ID" value="EZH75579.1"/>
    <property type="molecule type" value="Genomic_DNA"/>
</dbReference>
<dbReference type="RefSeq" id="WP_034238157.1">
    <property type="nucleotide sequence ID" value="NZ_AQRA01000001.1"/>
</dbReference>
<dbReference type="OrthoDB" id="9809908at2"/>
<gene>
    <name evidence="3" type="ORF">ATO12_01990</name>
</gene>
<dbReference type="eggNOG" id="COG2972">
    <property type="taxonomic scope" value="Bacteria"/>
</dbReference>
<feature type="domain" description="Signal transduction histidine kinase internal region" evidence="2">
    <location>
        <begin position="133"/>
        <end position="211"/>
    </location>
</feature>
<proteinExistence type="predicted"/>
<keyword evidence="1" id="KW-1133">Transmembrane helix</keyword>
<sequence length="325" mass="37618">MSKLDQWIDNRFVQNLVVWLFTALILAMSIQSENRLLTAIWVTLYLIVPVYINNLKILPLFNRKNKLLGIGLFCLNAFLFSSIAVFFMSKQFEKFEWQMLYNLFSVMVLALLFSSAIKIAKDSFTRRQEIKDAELKLLKAQLNPHFLFNTLNNLYGLSVVNSDKLPGLMLKLSDLLRYSLYDTKEQLVPLQKEIQYLQNYVSLERIRLEDRTKITLSTSGEMSTLNIAPMLLIVFVENAFKHLGVSKKGESRVVITTQIIEEELLFSCVNTADYKSDDESNLEKGKSGIGLQNAKKRLTLIYPERYTLNINKKEEEFEVQLTIKL</sequence>
<dbReference type="GO" id="GO:0016020">
    <property type="term" value="C:membrane"/>
    <property type="evidence" value="ECO:0007669"/>
    <property type="project" value="InterPro"/>
</dbReference>
<dbReference type="InterPro" id="IPR050640">
    <property type="entry name" value="Bact_2-comp_sensor_kinase"/>
</dbReference>
<organism evidence="3 4">
    <name type="scientific">Aquimarina atlantica</name>
    <dbReference type="NCBI Taxonomy" id="1317122"/>
    <lineage>
        <taxon>Bacteria</taxon>
        <taxon>Pseudomonadati</taxon>
        <taxon>Bacteroidota</taxon>
        <taxon>Flavobacteriia</taxon>
        <taxon>Flavobacteriales</taxon>
        <taxon>Flavobacteriaceae</taxon>
        <taxon>Aquimarina</taxon>
    </lineage>
</organism>
<feature type="transmembrane region" description="Helical" evidence="1">
    <location>
        <begin position="67"/>
        <end position="88"/>
    </location>
</feature>
<feature type="transmembrane region" description="Helical" evidence="1">
    <location>
        <begin position="12"/>
        <end position="30"/>
    </location>
</feature>
<evidence type="ECO:0000256" key="1">
    <source>
        <dbReference type="SAM" id="Phobius"/>
    </source>
</evidence>
<dbReference type="Proteomes" id="UP000023541">
    <property type="component" value="Unassembled WGS sequence"/>
</dbReference>
<dbReference type="GO" id="GO:0000155">
    <property type="term" value="F:phosphorelay sensor kinase activity"/>
    <property type="evidence" value="ECO:0007669"/>
    <property type="project" value="InterPro"/>
</dbReference>
<evidence type="ECO:0000259" key="2">
    <source>
        <dbReference type="Pfam" id="PF06580"/>
    </source>
</evidence>
<feature type="transmembrane region" description="Helical" evidence="1">
    <location>
        <begin position="36"/>
        <end position="55"/>
    </location>
</feature>
<dbReference type="PANTHER" id="PTHR34220">
    <property type="entry name" value="SENSOR HISTIDINE KINASE YPDA"/>
    <property type="match status" value="1"/>
</dbReference>
<dbReference type="STRING" id="1317122.ATO12_01990"/>
<evidence type="ECO:0000313" key="4">
    <source>
        <dbReference type="Proteomes" id="UP000023541"/>
    </source>
</evidence>
<keyword evidence="1" id="KW-0812">Transmembrane</keyword>
<feature type="transmembrane region" description="Helical" evidence="1">
    <location>
        <begin position="100"/>
        <end position="120"/>
    </location>
</feature>
<evidence type="ECO:0000313" key="3">
    <source>
        <dbReference type="EMBL" id="EZH75579.1"/>
    </source>
</evidence>
<keyword evidence="4" id="KW-1185">Reference proteome</keyword>
<dbReference type="AlphaFoldDB" id="A0A023C050"/>
<dbReference type="InterPro" id="IPR010559">
    <property type="entry name" value="Sig_transdc_His_kin_internal"/>
</dbReference>
<dbReference type="PANTHER" id="PTHR34220:SF7">
    <property type="entry name" value="SENSOR HISTIDINE KINASE YPDA"/>
    <property type="match status" value="1"/>
</dbReference>
<name>A0A023C050_9FLAO</name>
<dbReference type="Pfam" id="PF06580">
    <property type="entry name" value="His_kinase"/>
    <property type="match status" value="1"/>
</dbReference>